<gene>
    <name evidence="1" type="ORF">COT34_01735</name>
</gene>
<dbReference type="Proteomes" id="UP000229390">
    <property type="component" value="Unassembled WGS sequence"/>
</dbReference>
<protein>
    <recommendedName>
        <fullName evidence="3">4-vinyl reductase 4VR domain-containing protein</fullName>
    </recommendedName>
</protein>
<dbReference type="SUPFAM" id="SSF111126">
    <property type="entry name" value="Ligand-binding domain in the NO signalling and Golgi transport"/>
    <property type="match status" value="1"/>
</dbReference>
<reference evidence="2" key="1">
    <citation type="submission" date="2017-09" db="EMBL/GenBank/DDBJ databases">
        <title>Depth-based differentiation of microbial function through sediment-hosted aquifers and enrichment of novel symbionts in the deep terrestrial subsurface.</title>
        <authorList>
            <person name="Probst A.J."/>
            <person name="Ladd B."/>
            <person name="Jarett J.K."/>
            <person name="Geller-Mcgrath D.E."/>
            <person name="Sieber C.M.K."/>
            <person name="Emerson J.B."/>
            <person name="Anantharaman K."/>
            <person name="Thomas B.C."/>
            <person name="Malmstrom R."/>
            <person name="Stieglmeier M."/>
            <person name="Klingl A."/>
            <person name="Woyke T."/>
            <person name="Ryan C.M."/>
            <person name="Banfield J.F."/>
        </authorList>
    </citation>
    <scope>NUCLEOTIDE SEQUENCE [LARGE SCALE GENOMIC DNA]</scope>
</reference>
<dbReference type="InterPro" id="IPR024096">
    <property type="entry name" value="NO_sig/Golgi_transp_ligand-bd"/>
</dbReference>
<organism evidence="1 2">
    <name type="scientific">Candidatus Nealsonbacteria bacterium CG08_land_8_20_14_0_20_43_11</name>
    <dbReference type="NCBI Taxonomy" id="1974706"/>
    <lineage>
        <taxon>Bacteria</taxon>
        <taxon>Candidatus Nealsoniibacteriota</taxon>
    </lineage>
</organism>
<accession>A0A2M6T0G8</accession>
<sequence>MQIKGNIRGEVFRTHEIYIRLKEGEKGVIEVEEKMVELGCPLKFKEIRALDWYPEALSVLAILVAKELFGWNEQDIYEMGNQAPKYSLIVRLVMKYFFSIRKAVEESPGYWVKHYDFGELEVAEFDEEKRQVILRIKGYKFHPLICSYHRGYFTRITQLASGSNNVTTEEVRCMFKGDPYHEYQIRY</sequence>
<proteinExistence type="predicted"/>
<dbReference type="AlphaFoldDB" id="A0A2M6T0G8"/>
<evidence type="ECO:0000313" key="2">
    <source>
        <dbReference type="Proteomes" id="UP000229390"/>
    </source>
</evidence>
<name>A0A2M6T0G8_9BACT</name>
<dbReference type="EMBL" id="PEYE01000030">
    <property type="protein sequence ID" value="PIS38802.1"/>
    <property type="molecule type" value="Genomic_DNA"/>
</dbReference>
<dbReference type="Gene3D" id="3.30.1380.20">
    <property type="entry name" value="Trafficking protein particle complex subunit 3"/>
    <property type="match status" value="1"/>
</dbReference>
<evidence type="ECO:0000313" key="1">
    <source>
        <dbReference type="EMBL" id="PIS38802.1"/>
    </source>
</evidence>
<comment type="caution">
    <text evidence="1">The sequence shown here is derived from an EMBL/GenBank/DDBJ whole genome shotgun (WGS) entry which is preliminary data.</text>
</comment>
<evidence type="ECO:0008006" key="3">
    <source>
        <dbReference type="Google" id="ProtNLM"/>
    </source>
</evidence>